<comment type="similarity">
    <text evidence="1">Belongs to the sigma-70 factor family. ECF subfamily.</text>
</comment>
<protein>
    <submittedName>
        <fullName evidence="7">RNA polymerase sigma-70 factor, ECF subfamily</fullName>
    </submittedName>
</protein>
<dbReference type="PANTHER" id="PTHR43133">
    <property type="entry name" value="RNA POLYMERASE ECF-TYPE SIGMA FACTO"/>
    <property type="match status" value="1"/>
</dbReference>
<evidence type="ECO:0000256" key="3">
    <source>
        <dbReference type="ARBA" id="ARBA00023082"/>
    </source>
</evidence>
<dbReference type="GO" id="GO:0003677">
    <property type="term" value="F:DNA binding"/>
    <property type="evidence" value="ECO:0007669"/>
    <property type="project" value="InterPro"/>
</dbReference>
<reference evidence="8" key="1">
    <citation type="submission" date="2017-01" db="EMBL/GenBank/DDBJ databases">
        <authorList>
            <person name="Varghese N."/>
            <person name="Submissions S."/>
        </authorList>
    </citation>
    <scope>NUCLEOTIDE SEQUENCE [LARGE SCALE GENOMIC DNA]</scope>
    <source>
        <strain evidence="8">DSM 21054</strain>
    </source>
</reference>
<dbReference type="InterPro" id="IPR007627">
    <property type="entry name" value="RNA_pol_sigma70_r2"/>
</dbReference>
<dbReference type="PANTHER" id="PTHR43133:SF46">
    <property type="entry name" value="RNA POLYMERASE SIGMA-70 FACTOR ECF SUBFAMILY"/>
    <property type="match status" value="1"/>
</dbReference>
<dbReference type="GO" id="GO:0006352">
    <property type="term" value="P:DNA-templated transcription initiation"/>
    <property type="evidence" value="ECO:0007669"/>
    <property type="project" value="InterPro"/>
</dbReference>
<keyword evidence="3" id="KW-0731">Sigma factor</keyword>
<dbReference type="Gene3D" id="1.10.10.10">
    <property type="entry name" value="Winged helix-like DNA-binding domain superfamily/Winged helix DNA-binding domain"/>
    <property type="match status" value="1"/>
</dbReference>
<evidence type="ECO:0000259" key="6">
    <source>
        <dbReference type="Pfam" id="PF08281"/>
    </source>
</evidence>
<feature type="domain" description="RNA polymerase sigma factor 70 region 4 type 2" evidence="6">
    <location>
        <begin position="122"/>
        <end position="174"/>
    </location>
</feature>
<dbReference type="STRING" id="477680.SAMN05421788_11391"/>
<dbReference type="CDD" id="cd06171">
    <property type="entry name" value="Sigma70_r4"/>
    <property type="match status" value="1"/>
</dbReference>
<dbReference type="EMBL" id="FTOR01000013">
    <property type="protein sequence ID" value="SIT33731.1"/>
    <property type="molecule type" value="Genomic_DNA"/>
</dbReference>
<dbReference type="AlphaFoldDB" id="A0A173MBK1"/>
<evidence type="ECO:0000256" key="1">
    <source>
        <dbReference type="ARBA" id="ARBA00010641"/>
    </source>
</evidence>
<dbReference type="InterPro" id="IPR013325">
    <property type="entry name" value="RNA_pol_sigma_r2"/>
</dbReference>
<dbReference type="SUPFAM" id="SSF88946">
    <property type="entry name" value="Sigma2 domain of RNA polymerase sigma factors"/>
    <property type="match status" value="1"/>
</dbReference>
<evidence type="ECO:0000313" key="8">
    <source>
        <dbReference type="Proteomes" id="UP000186917"/>
    </source>
</evidence>
<proteinExistence type="inferred from homology"/>
<dbReference type="InterPro" id="IPR039425">
    <property type="entry name" value="RNA_pol_sigma-70-like"/>
</dbReference>
<dbReference type="InterPro" id="IPR013249">
    <property type="entry name" value="RNA_pol_sigma70_r4_t2"/>
</dbReference>
<dbReference type="InterPro" id="IPR013324">
    <property type="entry name" value="RNA_pol_sigma_r3/r4-like"/>
</dbReference>
<sequence>MPDENVDYTILLQRLQAHNLPAFEQLYRHMRNRLYIYALSILKDEAAAQDIVQELFLTMWEGRQFEHIHTGLVPYLVKAVRNRSLDYLKKEQTRDKIRHELALLDSGQITSADKLTTLELRAELENAVSRLPPMPAKVFQLHYIEKLSYTEIADKLNISTSTVSNHMVKGLKLLRAYLKNN</sequence>
<keyword evidence="2" id="KW-0805">Transcription regulation</keyword>
<dbReference type="SUPFAM" id="SSF88659">
    <property type="entry name" value="Sigma3 and sigma4 domains of RNA polymerase sigma factors"/>
    <property type="match status" value="1"/>
</dbReference>
<gene>
    <name evidence="7" type="ORF">SAMN05421788_11391</name>
</gene>
<dbReference type="Gene3D" id="1.10.1740.10">
    <property type="match status" value="1"/>
</dbReference>
<feature type="domain" description="RNA polymerase sigma-70 region 2" evidence="5">
    <location>
        <begin position="26"/>
        <end position="92"/>
    </location>
</feature>
<dbReference type="Proteomes" id="UP000186917">
    <property type="component" value="Unassembled WGS sequence"/>
</dbReference>
<dbReference type="NCBIfam" id="TIGR02937">
    <property type="entry name" value="sigma70-ECF"/>
    <property type="match status" value="1"/>
</dbReference>
<dbReference type="InterPro" id="IPR014327">
    <property type="entry name" value="RNA_pol_sigma70_bacteroid"/>
</dbReference>
<evidence type="ECO:0000259" key="5">
    <source>
        <dbReference type="Pfam" id="PF04542"/>
    </source>
</evidence>
<evidence type="ECO:0000256" key="2">
    <source>
        <dbReference type="ARBA" id="ARBA00023015"/>
    </source>
</evidence>
<dbReference type="GO" id="GO:0016987">
    <property type="term" value="F:sigma factor activity"/>
    <property type="evidence" value="ECO:0007669"/>
    <property type="project" value="UniProtKB-KW"/>
</dbReference>
<evidence type="ECO:0000256" key="4">
    <source>
        <dbReference type="ARBA" id="ARBA00023163"/>
    </source>
</evidence>
<keyword evidence="4" id="KW-0804">Transcription</keyword>
<dbReference type="InterPro" id="IPR036388">
    <property type="entry name" value="WH-like_DNA-bd_sf"/>
</dbReference>
<organism evidence="7 8">
    <name type="scientific">Filimonas lacunae</name>
    <dbReference type="NCBI Taxonomy" id="477680"/>
    <lineage>
        <taxon>Bacteria</taxon>
        <taxon>Pseudomonadati</taxon>
        <taxon>Bacteroidota</taxon>
        <taxon>Chitinophagia</taxon>
        <taxon>Chitinophagales</taxon>
        <taxon>Chitinophagaceae</taxon>
        <taxon>Filimonas</taxon>
    </lineage>
</organism>
<dbReference type="NCBIfam" id="TIGR02985">
    <property type="entry name" value="Sig70_bacteroi1"/>
    <property type="match status" value="1"/>
</dbReference>
<dbReference type="InterPro" id="IPR014284">
    <property type="entry name" value="RNA_pol_sigma-70_dom"/>
</dbReference>
<dbReference type="KEGG" id="fln:FLA_0958"/>
<evidence type="ECO:0000313" key="7">
    <source>
        <dbReference type="EMBL" id="SIT33731.1"/>
    </source>
</evidence>
<accession>A0A173MBK1</accession>
<keyword evidence="8" id="KW-1185">Reference proteome</keyword>
<dbReference type="Pfam" id="PF08281">
    <property type="entry name" value="Sigma70_r4_2"/>
    <property type="match status" value="1"/>
</dbReference>
<name>A0A173MBK1_9BACT</name>
<dbReference type="Pfam" id="PF04542">
    <property type="entry name" value="Sigma70_r2"/>
    <property type="match status" value="1"/>
</dbReference>
<dbReference type="RefSeq" id="WP_076382376.1">
    <property type="nucleotide sequence ID" value="NZ_AP017422.1"/>
</dbReference>